<comment type="caution">
    <text evidence="1">The sequence shown here is derived from an EMBL/GenBank/DDBJ whole genome shotgun (WGS) entry which is preliminary data.</text>
</comment>
<proteinExistence type="predicted"/>
<evidence type="ECO:0000313" key="1">
    <source>
        <dbReference type="EMBL" id="MFC7450525.1"/>
    </source>
</evidence>
<sequence>MSTPMVIGVDPGARDTGLCVIAGRDVVTHDTVNNPHDLFPAHENYLHHVVLRLNELVLEHDCRLIAVESIRRPNWHMKGRAAADPSALLATAEVLGAVLSHRWLRSPIVQVPPGRNGSNVLGAYPTELVSASERRAAGWQLKVGGGKLRHARSAYDVAVSGAHLHLNGAIA</sequence>
<dbReference type="InterPro" id="IPR002176">
    <property type="entry name" value="X-over_junc_endoDNase_RuvC"/>
</dbReference>
<organism evidence="1 2">
    <name type="scientific">Rhodococcus daqingensis</name>
    <dbReference type="NCBI Taxonomy" id="2479363"/>
    <lineage>
        <taxon>Bacteria</taxon>
        <taxon>Bacillati</taxon>
        <taxon>Actinomycetota</taxon>
        <taxon>Actinomycetes</taxon>
        <taxon>Mycobacteriales</taxon>
        <taxon>Nocardiaceae</taxon>
        <taxon>Rhodococcus</taxon>
    </lineage>
</organism>
<keyword evidence="2" id="KW-1185">Reference proteome</keyword>
<dbReference type="Proteomes" id="UP001596484">
    <property type="component" value="Unassembled WGS sequence"/>
</dbReference>
<protein>
    <submittedName>
        <fullName evidence="1">Crossover junction endodeoxyribonuclease RuvC</fullName>
    </submittedName>
</protein>
<dbReference type="InterPro" id="IPR036397">
    <property type="entry name" value="RNaseH_sf"/>
</dbReference>
<gene>
    <name evidence="1" type="ORF">ACFQS9_21745</name>
</gene>
<name>A0ABW2S2Z1_9NOCA</name>
<dbReference type="Pfam" id="PF02075">
    <property type="entry name" value="RuvC"/>
    <property type="match status" value="1"/>
</dbReference>
<dbReference type="EMBL" id="JBHTCS010000026">
    <property type="protein sequence ID" value="MFC7450525.1"/>
    <property type="molecule type" value="Genomic_DNA"/>
</dbReference>
<evidence type="ECO:0000313" key="2">
    <source>
        <dbReference type="Proteomes" id="UP001596484"/>
    </source>
</evidence>
<dbReference type="Gene3D" id="3.30.420.10">
    <property type="entry name" value="Ribonuclease H-like superfamily/Ribonuclease H"/>
    <property type="match status" value="1"/>
</dbReference>
<dbReference type="RefSeq" id="WP_378408544.1">
    <property type="nucleotide sequence ID" value="NZ_JBHTCS010000026.1"/>
</dbReference>
<reference evidence="2" key="1">
    <citation type="journal article" date="2019" name="Int. J. Syst. Evol. Microbiol.">
        <title>The Global Catalogue of Microorganisms (GCM) 10K type strain sequencing project: providing services to taxonomists for standard genome sequencing and annotation.</title>
        <authorList>
            <consortium name="The Broad Institute Genomics Platform"/>
            <consortium name="The Broad Institute Genome Sequencing Center for Infectious Disease"/>
            <person name="Wu L."/>
            <person name="Ma J."/>
        </authorList>
    </citation>
    <scope>NUCLEOTIDE SEQUENCE [LARGE SCALE GENOMIC DNA]</scope>
    <source>
        <strain evidence="2">ICMP 19430</strain>
    </source>
</reference>
<accession>A0ABW2S2Z1</accession>